<dbReference type="Proteomes" id="UP001499933">
    <property type="component" value="Unassembled WGS sequence"/>
</dbReference>
<dbReference type="Gene3D" id="2.130.10.10">
    <property type="entry name" value="YVTN repeat-like/Quinoprotein amine dehydrogenase"/>
    <property type="match status" value="1"/>
</dbReference>
<sequence length="856" mass="91038">MTLPLPIPNLDDRDFDRLVADAKALIAARSPEWTDLSPSDPGVTLLEVFAYLTDTLLYRVNRIPEKAFVQFLELIGVRVMPPAAASVDLVFTASAPATTEIVIPRGSRVATARSDADSPVFSTADDARIAVGAQSATVRAYAGEVVEGEYLGDGTGKPGQLVRVAHPPISLPTGDVFDLVVGVQAEPGELENREPAREFAGATYRIWTEVEHFGAPPGPEAESHLYTLDRAEGVIMFAPAAQIADVGGDGLTAQPVALAGVPGPGRRIVAWYRHGGGVNGNVAAGALTTLKDPVPGVTVTNTVAATGGRDRETLENAMIRGPQSIHTLDRVVTARDYEQFAVAASGGVSRARAVTRADAWVGATPGEVQVYVVPGVDGGTDVSRDALAAAMSPQVLERLTEALRSRQPIGTRVRVSWTGFKRILVRASVVVHRAEDRIAIEQRLRERLDQVLSPVPVGTETGWPFGEHLRVAKVYDVLQSERGVRYVSDVTLVVEDVPGVVPSIVRDPNERRTWFAASGEQVFRTVDDATGWVAVSRFEGESVERVAVLRDAPGCIVAVARVGETESSVVHVSLDYGETWARVREFDSHVEEVALALIDGQPHAFLATDSGLYRQPLQGEAVGDRILVVAENPAMGFYGVTTSVDPSGALCVAAAAQELKGVFVSFNEGRPGTYVNSGLRDQDIRVLRTLEIANRRYLYAGAYATGDEEGAGVSRVEVLAVQLDAKGWAPAGAKWSGGSCRDISFIGETVLASTERAGVAVANPLQESGSWRVPTRDCGLPLRPNGAFQALYTVAASDTNPPLALCGGPDGVFRSGDGRVWRLASPASFGDEVSLPPNWLFAPGTHEITVGYDDAG</sequence>
<gene>
    <name evidence="1" type="ORF">GCM10009776_19260</name>
</gene>
<dbReference type="EMBL" id="BAAAOG010000002">
    <property type="protein sequence ID" value="GAA1957196.1"/>
    <property type="molecule type" value="Genomic_DNA"/>
</dbReference>
<evidence type="ECO:0000313" key="1">
    <source>
        <dbReference type="EMBL" id="GAA1957196.1"/>
    </source>
</evidence>
<dbReference type="InterPro" id="IPR015943">
    <property type="entry name" value="WD40/YVTN_repeat-like_dom_sf"/>
</dbReference>
<organism evidence="1 2">
    <name type="scientific">Microbacterium deminutum</name>
    <dbReference type="NCBI Taxonomy" id="344164"/>
    <lineage>
        <taxon>Bacteria</taxon>
        <taxon>Bacillati</taxon>
        <taxon>Actinomycetota</taxon>
        <taxon>Actinomycetes</taxon>
        <taxon>Micrococcales</taxon>
        <taxon>Microbacteriaceae</taxon>
        <taxon>Microbacterium</taxon>
    </lineage>
</organism>
<comment type="caution">
    <text evidence="1">The sequence shown here is derived from an EMBL/GenBank/DDBJ whole genome shotgun (WGS) entry which is preliminary data.</text>
</comment>
<protein>
    <submittedName>
        <fullName evidence="1">Baseplate assembly protein</fullName>
    </submittedName>
</protein>
<dbReference type="RefSeq" id="WP_344093841.1">
    <property type="nucleotide sequence ID" value="NZ_BAAAOG010000002.1"/>
</dbReference>
<evidence type="ECO:0000313" key="2">
    <source>
        <dbReference type="Proteomes" id="UP001499933"/>
    </source>
</evidence>
<reference evidence="1 2" key="1">
    <citation type="journal article" date="2019" name="Int. J. Syst. Evol. Microbiol.">
        <title>The Global Catalogue of Microorganisms (GCM) 10K type strain sequencing project: providing services to taxonomists for standard genome sequencing and annotation.</title>
        <authorList>
            <consortium name="The Broad Institute Genomics Platform"/>
            <consortium name="The Broad Institute Genome Sequencing Center for Infectious Disease"/>
            <person name="Wu L."/>
            <person name="Ma J."/>
        </authorList>
    </citation>
    <scope>NUCLEOTIDE SEQUENCE [LARGE SCALE GENOMIC DNA]</scope>
    <source>
        <strain evidence="1 2">JCM 14901</strain>
    </source>
</reference>
<accession>A0ABN2QRI9</accession>
<name>A0ABN2QRI9_9MICO</name>
<proteinExistence type="predicted"/>
<dbReference type="SUPFAM" id="SSF110296">
    <property type="entry name" value="Oligoxyloglucan reducing end-specific cellobiohydrolase"/>
    <property type="match status" value="1"/>
</dbReference>
<keyword evidence="2" id="KW-1185">Reference proteome</keyword>